<dbReference type="EMBL" id="LGTZ01000194">
    <property type="protein sequence ID" value="OJD26660.1"/>
    <property type="molecule type" value="Genomic_DNA"/>
</dbReference>
<evidence type="ECO:0000313" key="1">
    <source>
        <dbReference type="EMBL" id="OJD26660.1"/>
    </source>
</evidence>
<proteinExistence type="predicted"/>
<dbReference type="AlphaFoldDB" id="A0A1J9RF84"/>
<accession>A0A1J9RF84</accession>
<name>A0A1J9RF84_9EURO</name>
<evidence type="ECO:0000313" key="2">
    <source>
        <dbReference type="Proteomes" id="UP000242791"/>
    </source>
</evidence>
<keyword evidence="2" id="KW-1185">Reference proteome</keyword>
<dbReference type="Proteomes" id="UP000242791">
    <property type="component" value="Unassembled WGS sequence"/>
</dbReference>
<reference evidence="1 2" key="1">
    <citation type="submission" date="2015-08" db="EMBL/GenBank/DDBJ databases">
        <title>Emmonsia species relationships and genome sequence.</title>
        <authorList>
            <person name="Cuomo C.A."/>
            <person name="Schwartz I.S."/>
            <person name="Kenyon C."/>
            <person name="De Hoog G.S."/>
            <person name="Govender N.P."/>
            <person name="Botha A."/>
            <person name="Moreno L."/>
            <person name="De Vries M."/>
            <person name="Munoz J.F."/>
            <person name="Stielow J.B."/>
        </authorList>
    </citation>
    <scope>NUCLEOTIDE SEQUENCE [LARGE SCALE GENOMIC DNA]</scope>
    <source>
        <strain evidence="1 2">EI222</strain>
    </source>
</reference>
<sequence length="69" mass="7475">MVRLRVWHSLASQPYRGIWGAPIDNAVGESLHSTGITAGQSAEVWLALMSSVNVNLHGQRSRHVIEVAG</sequence>
<dbReference type="VEuPathDB" id="FungiDB:ACJ73_01959"/>
<protein>
    <submittedName>
        <fullName evidence="1">Uncharacterized protein</fullName>
    </submittedName>
</protein>
<comment type="caution">
    <text evidence="1">The sequence shown here is derived from an EMBL/GenBank/DDBJ whole genome shotgun (WGS) entry which is preliminary data.</text>
</comment>
<organism evidence="1 2">
    <name type="scientific">Blastomyces percursus</name>
    <dbReference type="NCBI Taxonomy" id="1658174"/>
    <lineage>
        <taxon>Eukaryota</taxon>
        <taxon>Fungi</taxon>
        <taxon>Dikarya</taxon>
        <taxon>Ascomycota</taxon>
        <taxon>Pezizomycotina</taxon>
        <taxon>Eurotiomycetes</taxon>
        <taxon>Eurotiomycetidae</taxon>
        <taxon>Onygenales</taxon>
        <taxon>Ajellomycetaceae</taxon>
        <taxon>Blastomyces</taxon>
    </lineage>
</organism>
<gene>
    <name evidence="1" type="ORF">ACJ73_01959</name>
</gene>